<dbReference type="SUPFAM" id="SSF51905">
    <property type="entry name" value="FAD/NAD(P)-binding domain"/>
    <property type="match status" value="1"/>
</dbReference>
<sequence>MRTRLWHWAADIWEGESVHGPEWRLSNQWTGFSDLLVQLLLRTCGMQCYLTQDRIYALWGMVRKVFKEDIPPELLPGYPSPWQIVFHNYAYTPGFKPHQAVNNSISIPPTVDAKLDMETKRTDVLICGSGSAGLCAAAWLSRYGVDFKILEQAPGPLKVGKADGVQTRTVEIFDSFGIGSELVQESCHVMEVAFWGPDSSGGSGSGPAGIKRLRFAPDKEDGISHRPHVILNQARLHDLLLSRLNGSEQPQYDTQVKEVLLEDRSTASATSDYPVRVRALHGGEEQTWEAKYVLACDGAHSTIRRSLGFQMVGDTTESAWGVMDIFCRTDFPDIRKKTVLSSTHGSLVIIPREGDFMVRFYLELPSVTSAREVTLENLQQTARQLFHPYTVDFLETVWWSAYVIGQRMADFFHKDHRVFLTGDACHTHSPKAGQGMNVSLQDGYNIGWKLGQILRDGAHPALLETYVSERRQTAQDLIDFDINFTKLFSIKHREANGITAEQVAAQFVQAGRYTAGQGTHYAPSLIVSEPTPEEQALATELVPGTRMPSAQVVRFSDAKTFQLLDALESTCHWRIIVFSGNCTDPQSKSRLDHVSKHLESLCSRYRIPGSDSESLIQPLLVLKMVRTDLHDGLVPLVFTPTATKWKIKSLHNVYVDDCAHHVGHGRAFESYGIHSDRPELIVVIRPDQYIANVCSFDRVDSVSQFFEAFMKSSAA</sequence>
<dbReference type="EMBL" id="KQ964259">
    <property type="protein sequence ID" value="KXJ88092.1"/>
    <property type="molecule type" value="Genomic_DNA"/>
</dbReference>
<dbReference type="InterPro" id="IPR036188">
    <property type="entry name" value="FAD/NAD-bd_sf"/>
</dbReference>
<dbReference type="InterPro" id="IPR012941">
    <property type="entry name" value="Phe_hydrox_C_dim_dom"/>
</dbReference>
<comment type="similarity">
    <text evidence="2">Belongs to the PheA/TfdB FAD monooxygenase family.</text>
</comment>
<evidence type="ECO:0000256" key="4">
    <source>
        <dbReference type="ARBA" id="ARBA00022827"/>
    </source>
</evidence>
<dbReference type="PRINTS" id="PR00420">
    <property type="entry name" value="RNGMNOXGNASE"/>
</dbReference>
<dbReference type="Gene3D" id="3.40.30.20">
    <property type="match status" value="1"/>
</dbReference>
<dbReference type="SUPFAM" id="SSF52833">
    <property type="entry name" value="Thioredoxin-like"/>
    <property type="match status" value="1"/>
</dbReference>
<keyword evidence="5" id="KW-0560">Oxidoreductase</keyword>
<dbReference type="Gene3D" id="3.30.9.10">
    <property type="entry name" value="D-Amino Acid Oxidase, subunit A, domain 2"/>
    <property type="match status" value="1"/>
</dbReference>
<evidence type="ECO:0000256" key="1">
    <source>
        <dbReference type="ARBA" id="ARBA00005179"/>
    </source>
</evidence>
<evidence type="ECO:0000259" key="7">
    <source>
        <dbReference type="Pfam" id="PF07976"/>
    </source>
</evidence>
<dbReference type="InterPro" id="IPR002938">
    <property type="entry name" value="FAD-bd"/>
</dbReference>
<gene>
    <name evidence="8" type="ORF">Micbo1qcDRAFT_235920</name>
</gene>
<evidence type="ECO:0000313" key="8">
    <source>
        <dbReference type="EMBL" id="KXJ88092.1"/>
    </source>
</evidence>
<feature type="domain" description="FAD-binding" evidence="6">
    <location>
        <begin position="121"/>
        <end position="480"/>
    </location>
</feature>
<dbReference type="PANTHER" id="PTHR43004">
    <property type="entry name" value="TRK SYSTEM POTASSIUM UPTAKE PROTEIN"/>
    <property type="match status" value="1"/>
</dbReference>
<evidence type="ECO:0000256" key="2">
    <source>
        <dbReference type="ARBA" id="ARBA00007801"/>
    </source>
</evidence>
<dbReference type="GO" id="GO:0071949">
    <property type="term" value="F:FAD binding"/>
    <property type="evidence" value="ECO:0007669"/>
    <property type="project" value="InterPro"/>
</dbReference>
<evidence type="ECO:0000313" key="9">
    <source>
        <dbReference type="Proteomes" id="UP000070501"/>
    </source>
</evidence>
<name>A0A136IT13_9PEZI</name>
<dbReference type="SUPFAM" id="SSF54373">
    <property type="entry name" value="FAD-linked reductases, C-terminal domain"/>
    <property type="match status" value="1"/>
</dbReference>
<dbReference type="PANTHER" id="PTHR43004:SF10">
    <property type="entry name" value="2-MONOOXYGENASE, PUTATIVE (AFU_ORTHOLOGUE AFUA_6G11480)-RELATED"/>
    <property type="match status" value="1"/>
</dbReference>
<accession>A0A136IT13</accession>
<dbReference type="InterPro" id="IPR038220">
    <property type="entry name" value="PHOX_C_sf"/>
</dbReference>
<evidence type="ECO:0000256" key="3">
    <source>
        <dbReference type="ARBA" id="ARBA00022630"/>
    </source>
</evidence>
<dbReference type="NCBIfam" id="NF006144">
    <property type="entry name" value="PRK08294.1"/>
    <property type="match status" value="1"/>
</dbReference>
<organism evidence="8 9">
    <name type="scientific">Microdochium bolleyi</name>
    <dbReference type="NCBI Taxonomy" id="196109"/>
    <lineage>
        <taxon>Eukaryota</taxon>
        <taxon>Fungi</taxon>
        <taxon>Dikarya</taxon>
        <taxon>Ascomycota</taxon>
        <taxon>Pezizomycotina</taxon>
        <taxon>Sordariomycetes</taxon>
        <taxon>Xylariomycetidae</taxon>
        <taxon>Xylariales</taxon>
        <taxon>Microdochiaceae</taxon>
        <taxon>Microdochium</taxon>
    </lineage>
</organism>
<dbReference type="Proteomes" id="UP000070501">
    <property type="component" value="Unassembled WGS sequence"/>
</dbReference>
<dbReference type="InterPro" id="IPR036249">
    <property type="entry name" value="Thioredoxin-like_sf"/>
</dbReference>
<keyword evidence="4" id="KW-0274">FAD</keyword>
<dbReference type="GO" id="GO:0016709">
    <property type="term" value="F:oxidoreductase activity, acting on paired donors, with incorporation or reduction of molecular oxygen, NAD(P)H as one donor, and incorporation of one atom of oxygen"/>
    <property type="evidence" value="ECO:0007669"/>
    <property type="project" value="UniProtKB-ARBA"/>
</dbReference>
<protein>
    <submittedName>
        <fullName evidence="8">FAD binding domain-domain-containing protein</fullName>
    </submittedName>
</protein>
<dbReference type="Gene3D" id="3.50.50.60">
    <property type="entry name" value="FAD/NAD(P)-binding domain"/>
    <property type="match status" value="1"/>
</dbReference>
<keyword evidence="3" id="KW-0285">Flavoprotein</keyword>
<reference evidence="9" key="1">
    <citation type="submission" date="2016-02" db="EMBL/GenBank/DDBJ databases">
        <title>Draft genome sequence of Microdochium bolleyi, a fungal endophyte of beachgrass.</title>
        <authorList>
            <consortium name="DOE Joint Genome Institute"/>
            <person name="David A.S."/>
            <person name="May G."/>
            <person name="Haridas S."/>
            <person name="Lim J."/>
            <person name="Wang M."/>
            <person name="Labutti K."/>
            <person name="Lipzen A."/>
            <person name="Barry K."/>
            <person name="Grigoriev I.V."/>
        </authorList>
    </citation>
    <scope>NUCLEOTIDE SEQUENCE [LARGE SCALE GENOMIC DNA]</scope>
    <source>
        <strain evidence="9">J235TASD1</strain>
    </source>
</reference>
<feature type="domain" description="Phenol hydroxylase-like C-terminal dimerisation" evidence="7">
    <location>
        <begin position="519"/>
        <end position="712"/>
    </location>
</feature>
<evidence type="ECO:0000256" key="5">
    <source>
        <dbReference type="ARBA" id="ARBA00023002"/>
    </source>
</evidence>
<dbReference type="InterPro" id="IPR050641">
    <property type="entry name" value="RIFMO-like"/>
</dbReference>
<dbReference type="Pfam" id="PF01494">
    <property type="entry name" value="FAD_binding_3"/>
    <property type="match status" value="1"/>
</dbReference>
<dbReference type="CDD" id="cd02979">
    <property type="entry name" value="PHOX_C"/>
    <property type="match status" value="1"/>
</dbReference>
<dbReference type="OrthoDB" id="1716816at2759"/>
<proteinExistence type="inferred from homology"/>
<dbReference type="Pfam" id="PF07976">
    <property type="entry name" value="Phe_hydrox_dim"/>
    <property type="match status" value="1"/>
</dbReference>
<evidence type="ECO:0000259" key="6">
    <source>
        <dbReference type="Pfam" id="PF01494"/>
    </source>
</evidence>
<comment type="pathway">
    <text evidence="1">Secondary metabolite biosynthesis.</text>
</comment>
<dbReference type="InParanoid" id="A0A136IT13"/>
<keyword evidence="9" id="KW-1185">Reference proteome</keyword>
<dbReference type="STRING" id="196109.A0A136IT13"/>
<dbReference type="AlphaFoldDB" id="A0A136IT13"/>